<evidence type="ECO:0000313" key="1">
    <source>
        <dbReference type="EMBL" id="CAH1596464.1"/>
    </source>
</evidence>
<dbReference type="AlphaFoldDB" id="A0AAU9QNY2"/>
<protein>
    <submittedName>
        <fullName evidence="1">Uncharacterized protein</fullName>
    </submittedName>
</protein>
<organism evidence="1 2">
    <name type="scientific">Vibrio jasicida</name>
    <dbReference type="NCBI Taxonomy" id="766224"/>
    <lineage>
        <taxon>Bacteria</taxon>
        <taxon>Pseudomonadati</taxon>
        <taxon>Pseudomonadota</taxon>
        <taxon>Gammaproteobacteria</taxon>
        <taxon>Vibrionales</taxon>
        <taxon>Vibrionaceae</taxon>
        <taxon>Vibrio</taxon>
    </lineage>
</organism>
<gene>
    <name evidence="1" type="ORF">THF1A12_300001</name>
</gene>
<dbReference type="EMBL" id="CAKMUD010000084">
    <property type="protein sequence ID" value="CAH1596464.1"/>
    <property type="molecule type" value="Genomic_DNA"/>
</dbReference>
<accession>A0AAU9QNY2</accession>
<evidence type="ECO:0000313" key="2">
    <source>
        <dbReference type="Proteomes" id="UP001295462"/>
    </source>
</evidence>
<name>A0AAU9QNY2_9VIBR</name>
<reference evidence="1" key="1">
    <citation type="submission" date="2022-01" db="EMBL/GenBank/DDBJ databases">
        <authorList>
            <person name="Lagorce A."/>
        </authorList>
    </citation>
    <scope>NUCLEOTIDE SEQUENCE</scope>
    <source>
        <strain evidence="1">Th15_F1_A12</strain>
    </source>
</reference>
<dbReference type="Proteomes" id="UP001295462">
    <property type="component" value="Unassembled WGS sequence"/>
</dbReference>
<proteinExistence type="predicted"/>
<comment type="caution">
    <text evidence="1">The sequence shown here is derived from an EMBL/GenBank/DDBJ whole genome shotgun (WGS) entry which is preliminary data.</text>
</comment>
<sequence length="41" mass="4496">MVAQQSVNKITAKALIVNGWGFNRDSASNSGILKCDMKHDF</sequence>